<comment type="caution">
    <text evidence="1">The sequence shown here is derived from an EMBL/GenBank/DDBJ whole genome shotgun (WGS) entry which is preliminary data.</text>
</comment>
<keyword evidence="2" id="KW-1185">Reference proteome</keyword>
<protein>
    <submittedName>
        <fullName evidence="1">Uncharacterized protein</fullName>
    </submittedName>
</protein>
<gene>
    <name evidence="1" type="ORF">GDO86_010405</name>
</gene>
<sequence>MGQIHFLLISNYSHNIKTLQCNSSHISACFRFNTDVRLLHTDRFPSMQFLMTDKPTNFYSCSTDTTAKSSTITYGKNNI</sequence>
<evidence type="ECO:0000313" key="1">
    <source>
        <dbReference type="EMBL" id="KAG8445612.1"/>
    </source>
</evidence>
<evidence type="ECO:0000313" key="2">
    <source>
        <dbReference type="Proteomes" id="UP000812440"/>
    </source>
</evidence>
<dbReference type="AlphaFoldDB" id="A0A8T2JMX1"/>
<proteinExistence type="predicted"/>
<organism evidence="1 2">
    <name type="scientific">Hymenochirus boettgeri</name>
    <name type="common">Congo dwarf clawed frog</name>
    <dbReference type="NCBI Taxonomy" id="247094"/>
    <lineage>
        <taxon>Eukaryota</taxon>
        <taxon>Metazoa</taxon>
        <taxon>Chordata</taxon>
        <taxon>Craniata</taxon>
        <taxon>Vertebrata</taxon>
        <taxon>Euteleostomi</taxon>
        <taxon>Amphibia</taxon>
        <taxon>Batrachia</taxon>
        <taxon>Anura</taxon>
        <taxon>Pipoidea</taxon>
        <taxon>Pipidae</taxon>
        <taxon>Pipinae</taxon>
        <taxon>Hymenochirus</taxon>
    </lineage>
</organism>
<dbReference type="Proteomes" id="UP000812440">
    <property type="component" value="Chromosome 5"/>
</dbReference>
<dbReference type="EMBL" id="JAACNH010000004">
    <property type="protein sequence ID" value="KAG8445612.1"/>
    <property type="molecule type" value="Genomic_DNA"/>
</dbReference>
<reference evidence="1" key="1">
    <citation type="thesis" date="2020" institute="ProQuest LLC" country="789 East Eisenhower Parkway, Ann Arbor, MI, USA">
        <title>Comparative Genomics and Chromosome Evolution.</title>
        <authorList>
            <person name="Mudd A.B."/>
        </authorList>
    </citation>
    <scope>NUCLEOTIDE SEQUENCE</scope>
    <source>
        <strain evidence="1">Female2</strain>
        <tissue evidence="1">Blood</tissue>
    </source>
</reference>
<name>A0A8T2JMX1_9PIPI</name>
<accession>A0A8T2JMX1</accession>